<evidence type="ECO:0000313" key="8">
    <source>
        <dbReference type="Proteomes" id="UP000037515"/>
    </source>
</evidence>
<keyword evidence="8" id="KW-1185">Reference proteome</keyword>
<feature type="transmembrane region" description="Helical" evidence="5">
    <location>
        <begin position="200"/>
        <end position="222"/>
    </location>
</feature>
<dbReference type="PANTHER" id="PTHR32322">
    <property type="entry name" value="INNER MEMBRANE TRANSPORTER"/>
    <property type="match status" value="1"/>
</dbReference>
<evidence type="ECO:0000256" key="1">
    <source>
        <dbReference type="ARBA" id="ARBA00004141"/>
    </source>
</evidence>
<comment type="subcellular location">
    <subcellularLocation>
        <location evidence="1">Membrane</location>
        <topology evidence="1">Multi-pass membrane protein</topology>
    </subcellularLocation>
</comment>
<protein>
    <submittedName>
        <fullName evidence="7">Multidrug transporter</fullName>
    </submittedName>
</protein>
<dbReference type="Proteomes" id="UP000037515">
    <property type="component" value="Unassembled WGS sequence"/>
</dbReference>
<feature type="domain" description="EamA" evidence="6">
    <location>
        <begin position="148"/>
        <end position="276"/>
    </location>
</feature>
<evidence type="ECO:0000256" key="4">
    <source>
        <dbReference type="ARBA" id="ARBA00023136"/>
    </source>
</evidence>
<organism evidence="7 8">
    <name type="scientific">Vibrio nereis</name>
    <dbReference type="NCBI Taxonomy" id="693"/>
    <lineage>
        <taxon>Bacteria</taxon>
        <taxon>Pseudomonadati</taxon>
        <taxon>Pseudomonadota</taxon>
        <taxon>Gammaproteobacteria</taxon>
        <taxon>Vibrionales</taxon>
        <taxon>Vibrionaceae</taxon>
        <taxon>Vibrio</taxon>
    </lineage>
</organism>
<name>A0A0M0HRP8_VIBNE</name>
<keyword evidence="4 5" id="KW-0472">Membrane</keyword>
<feature type="transmembrane region" description="Helical" evidence="5">
    <location>
        <begin position="36"/>
        <end position="53"/>
    </location>
</feature>
<dbReference type="OrthoDB" id="321830at2"/>
<feature type="transmembrane region" description="Helical" evidence="5">
    <location>
        <begin position="145"/>
        <end position="165"/>
    </location>
</feature>
<feature type="transmembrane region" description="Helical" evidence="5">
    <location>
        <begin position="229"/>
        <end position="253"/>
    </location>
</feature>
<feature type="transmembrane region" description="Helical" evidence="5">
    <location>
        <begin position="259"/>
        <end position="281"/>
    </location>
</feature>
<proteinExistence type="predicted"/>
<feature type="transmembrane region" description="Helical" evidence="5">
    <location>
        <begin position="65"/>
        <end position="87"/>
    </location>
</feature>
<reference evidence="8" key="1">
    <citation type="submission" date="2015-08" db="EMBL/GenBank/DDBJ databases">
        <title>Vibrio galatheae sp. nov., a novel member of the Vibrionaceae family isolated from the Solomon Islands.</title>
        <authorList>
            <person name="Giubergia S."/>
            <person name="Machado H."/>
            <person name="Mateiu R.V."/>
            <person name="Gram L."/>
        </authorList>
    </citation>
    <scope>NUCLEOTIDE SEQUENCE [LARGE SCALE GENOMIC DNA]</scope>
    <source>
        <strain evidence="8">DSM 19584</strain>
    </source>
</reference>
<evidence type="ECO:0000313" key="7">
    <source>
        <dbReference type="EMBL" id="KOO04562.1"/>
    </source>
</evidence>
<accession>A0A0M0HRP8</accession>
<evidence type="ECO:0000256" key="2">
    <source>
        <dbReference type="ARBA" id="ARBA00022692"/>
    </source>
</evidence>
<evidence type="ECO:0000259" key="6">
    <source>
        <dbReference type="Pfam" id="PF00892"/>
    </source>
</evidence>
<dbReference type="InterPro" id="IPR000620">
    <property type="entry name" value="EamA_dom"/>
</dbReference>
<evidence type="ECO:0000256" key="5">
    <source>
        <dbReference type="SAM" id="Phobius"/>
    </source>
</evidence>
<keyword evidence="2 5" id="KW-0812">Transmembrane</keyword>
<dbReference type="RefSeq" id="WP_053394973.1">
    <property type="nucleotide sequence ID" value="NZ_LHPJ01000005.1"/>
</dbReference>
<evidence type="ECO:0000256" key="3">
    <source>
        <dbReference type="ARBA" id="ARBA00022989"/>
    </source>
</evidence>
<keyword evidence="3 5" id="KW-1133">Transmembrane helix</keyword>
<dbReference type="SUPFAM" id="SSF103481">
    <property type="entry name" value="Multidrug resistance efflux transporter EmrE"/>
    <property type="match status" value="2"/>
</dbReference>
<dbReference type="InterPro" id="IPR050638">
    <property type="entry name" value="AA-Vitamin_Transporters"/>
</dbReference>
<feature type="transmembrane region" description="Helical" evidence="5">
    <location>
        <begin position="119"/>
        <end position="139"/>
    </location>
</feature>
<dbReference type="GO" id="GO:0016020">
    <property type="term" value="C:membrane"/>
    <property type="evidence" value="ECO:0007669"/>
    <property type="project" value="UniProtKB-SubCell"/>
</dbReference>
<comment type="caution">
    <text evidence="7">The sequence shown here is derived from an EMBL/GenBank/DDBJ whole genome shotgun (WGS) entry which is preliminary data.</text>
</comment>
<dbReference type="Pfam" id="PF00892">
    <property type="entry name" value="EamA"/>
    <property type="match status" value="1"/>
</dbReference>
<feature type="transmembrane region" description="Helical" evidence="5">
    <location>
        <begin position="93"/>
        <end position="112"/>
    </location>
</feature>
<dbReference type="PANTHER" id="PTHR32322:SF9">
    <property type="entry name" value="AMINO-ACID METABOLITE EFFLUX PUMP-RELATED"/>
    <property type="match status" value="1"/>
</dbReference>
<dbReference type="AlphaFoldDB" id="A0A0M0HRP8"/>
<dbReference type="PATRIC" id="fig|693.5.peg.1338"/>
<gene>
    <name evidence="7" type="ORF">AKJ17_06555</name>
</gene>
<dbReference type="EMBL" id="LHPJ01000005">
    <property type="protein sequence ID" value="KOO04562.1"/>
    <property type="molecule type" value="Genomic_DNA"/>
</dbReference>
<sequence length="287" mass="30794">MSTFILTSIAMLAFAANSILCRLALAEGTIDAGSFTLIRLISGAIVLAAILLFRQRGSNTESLGWAFSLLAGGALFGYAILFSFAYINLAAGTGALLLFGAVQLTLLGLHWWQGQRFKALEVIGILCSLGGFVWLMLPSATRPDLVSALLMLFSGISWALFTALGKTIKSPILGITRGFIIASCIALLFTPWLFNHSTLSTQGIVLAVLSGSIASAMGYVLWYRVIQQLTLLQASISQLSVPVITLIIGFIMLGEELSLHHIATSSVILGGIALVFIARWYHERQRA</sequence>
<feature type="transmembrane region" description="Helical" evidence="5">
    <location>
        <begin position="172"/>
        <end position="194"/>
    </location>
</feature>
<dbReference type="InterPro" id="IPR037185">
    <property type="entry name" value="EmrE-like"/>
</dbReference>